<dbReference type="Pfam" id="PF00743">
    <property type="entry name" value="FMO-like"/>
    <property type="match status" value="1"/>
</dbReference>
<reference evidence="5 6" key="1">
    <citation type="submission" date="2016-10" db="EMBL/GenBank/DDBJ databases">
        <title>Proteomics and genomics reveal pathogen-plant mechanisms compatible with a hemibiotrophic lifestyle of Diplodia corticola.</title>
        <authorList>
            <person name="Fernandes I."/>
            <person name="De Jonge R."/>
            <person name="Van De Peer Y."/>
            <person name="Devreese B."/>
            <person name="Alves A."/>
            <person name="Esteves A.C."/>
        </authorList>
    </citation>
    <scope>NUCLEOTIDE SEQUENCE [LARGE SCALE GENOMIC DNA]</scope>
    <source>
        <strain evidence="5 6">CBS 112549</strain>
    </source>
</reference>
<dbReference type="EMBL" id="MNUE01000049">
    <property type="protein sequence ID" value="OJD31367.1"/>
    <property type="molecule type" value="Genomic_DNA"/>
</dbReference>
<dbReference type="InterPro" id="IPR036188">
    <property type="entry name" value="FAD/NAD-bd_sf"/>
</dbReference>
<keyword evidence="3" id="KW-0274">FAD</keyword>
<dbReference type="InterPro" id="IPR051209">
    <property type="entry name" value="FAD-bind_Monooxygenase_sf"/>
</dbReference>
<dbReference type="InterPro" id="IPR020946">
    <property type="entry name" value="Flavin_mOase-like"/>
</dbReference>
<dbReference type="GO" id="GO:0004499">
    <property type="term" value="F:N,N-dimethylaniline monooxygenase activity"/>
    <property type="evidence" value="ECO:0007669"/>
    <property type="project" value="InterPro"/>
</dbReference>
<gene>
    <name evidence="5" type="ORF">BKCO1_490001</name>
</gene>
<name>A0A1J9RSF2_9PEZI</name>
<keyword evidence="4" id="KW-0560">Oxidoreductase</keyword>
<dbReference type="AlphaFoldDB" id="A0A1J9RSF2"/>
<dbReference type="PANTHER" id="PTHR42877:SF7">
    <property type="entry name" value="FLAVIN-BINDING MONOOXYGENASE-RELATED"/>
    <property type="match status" value="1"/>
</dbReference>
<evidence type="ECO:0000313" key="6">
    <source>
        <dbReference type="Proteomes" id="UP000183809"/>
    </source>
</evidence>
<evidence type="ECO:0000256" key="3">
    <source>
        <dbReference type="ARBA" id="ARBA00022827"/>
    </source>
</evidence>
<evidence type="ECO:0000256" key="2">
    <source>
        <dbReference type="ARBA" id="ARBA00022630"/>
    </source>
</evidence>
<dbReference type="SUPFAM" id="SSF51905">
    <property type="entry name" value="FAD/NAD(P)-binding domain"/>
    <property type="match status" value="1"/>
</dbReference>
<keyword evidence="2" id="KW-0285">Flavoprotein</keyword>
<evidence type="ECO:0000256" key="4">
    <source>
        <dbReference type="ARBA" id="ARBA00023002"/>
    </source>
</evidence>
<accession>A0A1J9RSF2</accession>
<dbReference type="Gene3D" id="3.50.50.60">
    <property type="entry name" value="FAD/NAD(P)-binding domain"/>
    <property type="match status" value="1"/>
</dbReference>
<dbReference type="RefSeq" id="XP_020127627.1">
    <property type="nucleotide sequence ID" value="XM_020276520.1"/>
</dbReference>
<protein>
    <submittedName>
        <fullName evidence="5">Fad nad-p-binding domain-containing protein</fullName>
    </submittedName>
</protein>
<comment type="caution">
    <text evidence="5">The sequence shown here is derived from an EMBL/GenBank/DDBJ whole genome shotgun (WGS) entry which is preliminary data.</text>
</comment>
<evidence type="ECO:0000256" key="1">
    <source>
        <dbReference type="ARBA" id="ARBA00010139"/>
    </source>
</evidence>
<dbReference type="STRING" id="236234.A0A1J9RSF2"/>
<dbReference type="GO" id="GO:0050661">
    <property type="term" value="F:NADP binding"/>
    <property type="evidence" value="ECO:0007669"/>
    <property type="project" value="InterPro"/>
</dbReference>
<dbReference type="Proteomes" id="UP000183809">
    <property type="component" value="Unassembled WGS sequence"/>
</dbReference>
<evidence type="ECO:0000313" key="5">
    <source>
        <dbReference type="EMBL" id="OJD31367.1"/>
    </source>
</evidence>
<sequence>MAISSGSADGAGTNGAHQQLQFSDDDYVPAADEHGYRILEQPMGTKRKKPELHIERENDFIKKYVYLRHQLELAEWDSHAGVWRFKIRNLVTDEVFDDVAEFFINAGGVLHKWKWPDIPGLHDFKGKLMHSASYEEGYDLSGKKVAVIGSGSSGVQIVAAITPKVKQLYHWVRNPIWITAVFAQTWAGPDGANFAYSDEQLRFLEQNPDKYLKYRKQIENKLNQRFKFIIKGSPESKIARDFAHDQMARKLSKRPDLASAIIPKDFNPGCRRPTPAPGYLEALSAPHATIYTNQLQQITPTGFTDHTGAHHTVDAIICATGFDTTWLPSFPFRAHGRDLRDLWTRRRLRPRTRRDIPPRDRHPHLPQPLLLQRAVGTGPLGHGIASCRSSNAGRATLHAPRHHESAN</sequence>
<dbReference type="OrthoDB" id="74360at2759"/>
<dbReference type="PANTHER" id="PTHR42877">
    <property type="entry name" value="L-ORNITHINE N(5)-MONOOXYGENASE-RELATED"/>
    <property type="match status" value="1"/>
</dbReference>
<keyword evidence="6" id="KW-1185">Reference proteome</keyword>
<dbReference type="GO" id="GO:0050660">
    <property type="term" value="F:flavin adenine dinucleotide binding"/>
    <property type="evidence" value="ECO:0007669"/>
    <property type="project" value="InterPro"/>
</dbReference>
<comment type="similarity">
    <text evidence="1">Belongs to the FAD-binding monooxygenase family.</text>
</comment>
<proteinExistence type="inferred from homology"/>
<dbReference type="GeneID" id="31016781"/>
<organism evidence="5 6">
    <name type="scientific">Diplodia corticola</name>
    <dbReference type="NCBI Taxonomy" id="236234"/>
    <lineage>
        <taxon>Eukaryota</taxon>
        <taxon>Fungi</taxon>
        <taxon>Dikarya</taxon>
        <taxon>Ascomycota</taxon>
        <taxon>Pezizomycotina</taxon>
        <taxon>Dothideomycetes</taxon>
        <taxon>Dothideomycetes incertae sedis</taxon>
        <taxon>Botryosphaeriales</taxon>
        <taxon>Botryosphaeriaceae</taxon>
        <taxon>Diplodia</taxon>
    </lineage>
</organism>